<keyword evidence="1" id="KW-0472">Membrane</keyword>
<gene>
    <name evidence="3" type="ORF">FA15DRAFT_740824</name>
</gene>
<feature type="signal peptide" evidence="2">
    <location>
        <begin position="1"/>
        <end position="30"/>
    </location>
</feature>
<evidence type="ECO:0000313" key="4">
    <source>
        <dbReference type="Proteomes" id="UP000307440"/>
    </source>
</evidence>
<dbReference type="AlphaFoldDB" id="A0A5C3KWN8"/>
<proteinExistence type="predicted"/>
<name>A0A5C3KWN8_COPMA</name>
<organism evidence="3 4">
    <name type="scientific">Coprinopsis marcescibilis</name>
    <name type="common">Agaric fungus</name>
    <name type="synonym">Psathyrella marcescibilis</name>
    <dbReference type="NCBI Taxonomy" id="230819"/>
    <lineage>
        <taxon>Eukaryota</taxon>
        <taxon>Fungi</taxon>
        <taxon>Dikarya</taxon>
        <taxon>Basidiomycota</taxon>
        <taxon>Agaricomycotina</taxon>
        <taxon>Agaricomycetes</taxon>
        <taxon>Agaricomycetidae</taxon>
        <taxon>Agaricales</taxon>
        <taxon>Agaricineae</taxon>
        <taxon>Psathyrellaceae</taxon>
        <taxon>Coprinopsis</taxon>
    </lineage>
</organism>
<sequence length="462" mass="49990">MKFTNRSFSFLGLKLALLSALPLCARLAAAEREVTLYELGKPVSTVSGEPTVYFQPNRAYLSLVAVSAVATDAAGVTEYVAVDAIRHTAVDTTETVFTTYTFRADASRVFYNPVRGEVTAISREAGNTQTELGPFLIVSYEQLNECTHNAGADVPEGEWRMQCSTRHAYVQTGTEGGATPTTYVAEAVFAGRPTPFVTIVLGTGEGSAPQVSGGGNSQRSGAEGNKFFVGGGSGLWALALGLLAGRGVHCGGPLAFAESPDRAIRVRVWLYYNLYLSLFGVIVLFLNLYRMFIYTPHLTSVTANLEVEVDVDAGAAYATGTSVLELSLPPVLGRLVYCNCPALDLLLDLGQAHLKREDATLQGYTSAQVAYEMEGTMSALYTWINCIERIDDPRGLNVPITLRSGRVALLLLVYQTPLSRVGVPLNIVECKPLIQMWSDLVTFVNSNHRQPPVIPRKQSRDT</sequence>
<dbReference type="Proteomes" id="UP000307440">
    <property type="component" value="Unassembled WGS sequence"/>
</dbReference>
<keyword evidence="4" id="KW-1185">Reference proteome</keyword>
<evidence type="ECO:0000256" key="2">
    <source>
        <dbReference type="SAM" id="SignalP"/>
    </source>
</evidence>
<keyword evidence="1" id="KW-1133">Transmembrane helix</keyword>
<feature type="transmembrane region" description="Helical" evidence="1">
    <location>
        <begin position="269"/>
        <end position="289"/>
    </location>
</feature>
<feature type="chain" id="PRO_5022990027" evidence="2">
    <location>
        <begin position="31"/>
        <end position="462"/>
    </location>
</feature>
<accession>A0A5C3KWN8</accession>
<evidence type="ECO:0000313" key="3">
    <source>
        <dbReference type="EMBL" id="TFK24655.1"/>
    </source>
</evidence>
<reference evidence="3 4" key="1">
    <citation type="journal article" date="2019" name="Nat. Ecol. Evol.">
        <title>Megaphylogeny resolves global patterns of mushroom evolution.</title>
        <authorList>
            <person name="Varga T."/>
            <person name="Krizsan K."/>
            <person name="Foldi C."/>
            <person name="Dima B."/>
            <person name="Sanchez-Garcia M."/>
            <person name="Sanchez-Ramirez S."/>
            <person name="Szollosi G.J."/>
            <person name="Szarkandi J.G."/>
            <person name="Papp V."/>
            <person name="Albert L."/>
            <person name="Andreopoulos W."/>
            <person name="Angelini C."/>
            <person name="Antonin V."/>
            <person name="Barry K.W."/>
            <person name="Bougher N.L."/>
            <person name="Buchanan P."/>
            <person name="Buyck B."/>
            <person name="Bense V."/>
            <person name="Catcheside P."/>
            <person name="Chovatia M."/>
            <person name="Cooper J."/>
            <person name="Damon W."/>
            <person name="Desjardin D."/>
            <person name="Finy P."/>
            <person name="Geml J."/>
            <person name="Haridas S."/>
            <person name="Hughes K."/>
            <person name="Justo A."/>
            <person name="Karasinski D."/>
            <person name="Kautmanova I."/>
            <person name="Kiss B."/>
            <person name="Kocsube S."/>
            <person name="Kotiranta H."/>
            <person name="LaButti K.M."/>
            <person name="Lechner B.E."/>
            <person name="Liimatainen K."/>
            <person name="Lipzen A."/>
            <person name="Lukacs Z."/>
            <person name="Mihaltcheva S."/>
            <person name="Morgado L.N."/>
            <person name="Niskanen T."/>
            <person name="Noordeloos M.E."/>
            <person name="Ohm R.A."/>
            <person name="Ortiz-Santana B."/>
            <person name="Ovrebo C."/>
            <person name="Racz N."/>
            <person name="Riley R."/>
            <person name="Savchenko A."/>
            <person name="Shiryaev A."/>
            <person name="Soop K."/>
            <person name="Spirin V."/>
            <person name="Szebenyi C."/>
            <person name="Tomsovsky M."/>
            <person name="Tulloss R.E."/>
            <person name="Uehling J."/>
            <person name="Grigoriev I.V."/>
            <person name="Vagvolgyi C."/>
            <person name="Papp T."/>
            <person name="Martin F.M."/>
            <person name="Miettinen O."/>
            <person name="Hibbett D.S."/>
            <person name="Nagy L.G."/>
        </authorList>
    </citation>
    <scope>NUCLEOTIDE SEQUENCE [LARGE SCALE GENOMIC DNA]</scope>
    <source>
        <strain evidence="3 4">CBS 121175</strain>
    </source>
</reference>
<protein>
    <submittedName>
        <fullName evidence="3">Uncharacterized protein</fullName>
    </submittedName>
</protein>
<keyword evidence="2" id="KW-0732">Signal</keyword>
<evidence type="ECO:0000256" key="1">
    <source>
        <dbReference type="SAM" id="Phobius"/>
    </source>
</evidence>
<keyword evidence="1" id="KW-0812">Transmembrane</keyword>
<dbReference type="EMBL" id="ML210197">
    <property type="protein sequence ID" value="TFK24655.1"/>
    <property type="molecule type" value="Genomic_DNA"/>
</dbReference>